<evidence type="ECO:0000313" key="2">
    <source>
        <dbReference type="Proteomes" id="UP000308744"/>
    </source>
</evidence>
<comment type="caution">
    <text evidence="1">The sequence shown here is derived from an EMBL/GenBank/DDBJ whole genome shotgun (WGS) entry which is preliminary data.</text>
</comment>
<dbReference type="AlphaFoldDB" id="A0A4U2XYH1"/>
<reference evidence="1 2" key="1">
    <citation type="submission" date="2019-04" db="EMBL/GenBank/DDBJ databases">
        <title>Lysinibacillus genome sequencing.</title>
        <authorList>
            <person name="Dunlap C."/>
        </authorList>
    </citation>
    <scope>NUCLEOTIDE SEQUENCE [LARGE SCALE GENOMIC DNA]</scope>
    <source>
        <strain evidence="1 2">CCTCC AB 2010389</strain>
    </source>
</reference>
<sequence length="189" mass="21880">MTAKTKLDDRTIVNTKTIAKMFNMTERNVRYLVEEGVIARVAHGRYDLIDTVSRYITFLKMSFDGIDENKVMESLDYEKWLHEKAKREKAEIELAHLKREMHKADEVEKIQNHMVMAFRSKMLSLPSKSALLLASKDDPKMIEALLERDIHEALAELAEYDAAQYFTEDNVELELEGDEDGPKTDNEPV</sequence>
<protein>
    <submittedName>
        <fullName evidence="1">Uncharacterized protein</fullName>
    </submittedName>
</protein>
<keyword evidence="2" id="KW-1185">Reference proteome</keyword>
<dbReference type="EMBL" id="SZPU01000147">
    <property type="protein sequence ID" value="TKI52970.1"/>
    <property type="molecule type" value="Genomic_DNA"/>
</dbReference>
<accession>A0A4U2XYH1</accession>
<name>A0A4U2XYH1_9BACI</name>
<dbReference type="Proteomes" id="UP000308744">
    <property type="component" value="Unassembled WGS sequence"/>
</dbReference>
<organism evidence="1 2">
    <name type="scientific">Lysinibacillus mangiferihumi</name>
    <dbReference type="NCBI Taxonomy" id="1130819"/>
    <lineage>
        <taxon>Bacteria</taxon>
        <taxon>Bacillati</taxon>
        <taxon>Bacillota</taxon>
        <taxon>Bacilli</taxon>
        <taxon>Bacillales</taxon>
        <taxon>Bacillaceae</taxon>
        <taxon>Lysinibacillus</taxon>
    </lineage>
</organism>
<proteinExistence type="predicted"/>
<dbReference type="RefSeq" id="WP_025219720.1">
    <property type="nucleotide sequence ID" value="NZ_PYWM01000019.1"/>
</dbReference>
<gene>
    <name evidence="1" type="ORF">FC756_26435</name>
</gene>
<evidence type="ECO:0000313" key="1">
    <source>
        <dbReference type="EMBL" id="TKI52970.1"/>
    </source>
</evidence>